<accession>A0A1G6GI60</accession>
<reference evidence="3" key="1">
    <citation type="submission" date="2016-09" db="EMBL/GenBank/DDBJ databases">
        <authorList>
            <person name="Varghese N."/>
            <person name="Submissions S."/>
        </authorList>
    </citation>
    <scope>NUCLEOTIDE SEQUENCE [LARGE SCALE GENOMIC DNA]</scope>
    <source>
        <strain evidence="3">ANC 4422</strain>
    </source>
</reference>
<feature type="chain" id="PRO_5017231534" description="DUF4198 domain-containing protein" evidence="1">
    <location>
        <begin position="19"/>
        <end position="266"/>
    </location>
</feature>
<dbReference type="AlphaFoldDB" id="A0A1G6GI60"/>
<sequence>MKKLLLVLALTASATVSAHQPYVSTLVNQTENSRTPIIAGYAEEALSSEAALKKAVFSIVDPESQVSQITPETQLKSATVFDLSLPKEGTYKINSTISYHLKYAFQDKAWHMFLDMPADKAPAKASRQYLIPSDFKKAPETIDATREWTIQSYISKKHTTEIKEIELAPIDLTFSAHPNEIKANQDVVVHAHNHSKNEHLGDIEVSVRKLGESDEQAKTLSTNKEGETTIRFATGGQYLVVATPKFNPQLKPTTQHYTIVSLHVSN</sequence>
<organism evidence="2 3">
    <name type="scientific">Acinetobacter boissieri</name>
    <dbReference type="NCBI Taxonomy" id="1219383"/>
    <lineage>
        <taxon>Bacteria</taxon>
        <taxon>Pseudomonadati</taxon>
        <taxon>Pseudomonadota</taxon>
        <taxon>Gammaproteobacteria</taxon>
        <taxon>Moraxellales</taxon>
        <taxon>Moraxellaceae</taxon>
        <taxon>Acinetobacter</taxon>
    </lineage>
</organism>
<dbReference type="OrthoDB" id="5943at2"/>
<dbReference type="RefSeq" id="WP_092746463.1">
    <property type="nucleotide sequence ID" value="NZ_FMYL01000001.1"/>
</dbReference>
<dbReference type="STRING" id="1219383.SAMN05421733_101194"/>
<proteinExistence type="predicted"/>
<evidence type="ECO:0000256" key="1">
    <source>
        <dbReference type="SAM" id="SignalP"/>
    </source>
</evidence>
<dbReference type="EMBL" id="FMYL01000001">
    <property type="protein sequence ID" value="SDB81687.1"/>
    <property type="molecule type" value="Genomic_DNA"/>
</dbReference>
<keyword evidence="3" id="KW-1185">Reference proteome</keyword>
<evidence type="ECO:0008006" key="4">
    <source>
        <dbReference type="Google" id="ProtNLM"/>
    </source>
</evidence>
<evidence type="ECO:0000313" key="2">
    <source>
        <dbReference type="EMBL" id="SDB81687.1"/>
    </source>
</evidence>
<dbReference type="Proteomes" id="UP000242501">
    <property type="component" value="Unassembled WGS sequence"/>
</dbReference>
<name>A0A1G6GI60_9GAMM</name>
<keyword evidence="1" id="KW-0732">Signal</keyword>
<feature type="signal peptide" evidence="1">
    <location>
        <begin position="1"/>
        <end position="18"/>
    </location>
</feature>
<gene>
    <name evidence="2" type="ORF">SAMN05421733_101194</name>
</gene>
<evidence type="ECO:0000313" key="3">
    <source>
        <dbReference type="Proteomes" id="UP000242501"/>
    </source>
</evidence>
<protein>
    <recommendedName>
        <fullName evidence="4">DUF4198 domain-containing protein</fullName>
    </recommendedName>
</protein>